<dbReference type="Pfam" id="PF21936">
    <property type="entry name" value="Pcf11_C"/>
    <property type="match status" value="1"/>
</dbReference>
<proteinExistence type="predicted"/>
<dbReference type="EMBL" id="VNKQ01000011">
    <property type="protein sequence ID" value="KAG0647902.1"/>
    <property type="molecule type" value="Genomic_DNA"/>
</dbReference>
<accession>A0A9P6VHM8</accession>
<evidence type="ECO:0000259" key="2">
    <source>
        <dbReference type="PROSITE" id="PS51391"/>
    </source>
</evidence>
<sequence length="758" mass="83172">MSYENSSDEVADDYLQALRGLEMNSRYEISNLTVIAKENTEHALAIAEAVKTHIKQAPPHKKLPAFYVLDSVVKNVGTPYTLFFGRQLYATFMEAYALVDSSTRRKMDEMLKTWKEPVPGSMDTRSVFPPEITRPIENALIKARTSALQLEQQRTQQQGYGRGRPMSAPYRNTPTPPGAGRPPPHQAPPGYAANYNQPQYPPPSIVQQGYTPPPGVNQQFPSPTSAYSSSSPNQYAASGQPYPPSTQQYPPITQQFPPGVQQYPPDNQHYPPNNQPTPLVNLQQYPPSSGQQYGSYINGHQTQGLPQRPPSQQYSQPPVAAPSWQQPQNPGYGAPESTVDTLNRDISDLIATSKADFANNYWDSSIQTRLKALLDLQTILSSQQLPSDQIALIRNQVTQLSEAAYSSVPQVAQPHPLPPPPPAHVASVQPPVQQSSLSSLLGPGALAALLARQSATPQPVRPAAIRSPPPPPQSLQPVISAPAATPSTSTPLPDHNSLLERLRAAGILQSGTPFASTPALPLNALAGKPPPGFPPSFLDTPPNASRTPLAEIPNDVILKSASLKLPRPHLISSLYEKLGQPCNQCGRRFHIDEAGKKRKAAHLDWHFQSAHRMSDAMLRGQHRSWYVDELDWIRSRDIDPDLPARETNNGAGATATDQKLKAIFLPVPADLQLRNVPCPICQEQFKQQYLDDEQDFVWMDAIKVGEKIFHATCYEEAYGTKSQAGMKRGTPDPSVLGKRKAENEHFALRGAKIKSEPV</sequence>
<dbReference type="PANTHER" id="PTHR15921">
    <property type="entry name" value="PRE-MRNA CLEAVAGE COMPLEX II"/>
    <property type="match status" value="1"/>
</dbReference>
<dbReference type="PANTHER" id="PTHR15921:SF3">
    <property type="entry name" value="PRE-MRNA CLEAVAGE COMPLEX 2 PROTEIN PCF11"/>
    <property type="match status" value="1"/>
</dbReference>
<dbReference type="InterPro" id="IPR008942">
    <property type="entry name" value="ENTH_VHS"/>
</dbReference>
<feature type="compositionally biased region" description="Polar residues" evidence="1">
    <location>
        <begin position="270"/>
        <end position="305"/>
    </location>
</feature>
<dbReference type="InterPro" id="IPR021605">
    <property type="entry name" value="Pcf11_Clp1-ID"/>
</dbReference>
<organism evidence="3 4">
    <name type="scientific">Hyphodiscus hymeniophilus</name>
    <dbReference type="NCBI Taxonomy" id="353542"/>
    <lineage>
        <taxon>Eukaryota</taxon>
        <taxon>Fungi</taxon>
        <taxon>Dikarya</taxon>
        <taxon>Ascomycota</taxon>
        <taxon>Pezizomycotina</taxon>
        <taxon>Leotiomycetes</taxon>
        <taxon>Helotiales</taxon>
        <taxon>Hyphodiscaceae</taxon>
        <taxon>Hyphodiscus</taxon>
    </lineage>
</organism>
<dbReference type="Proteomes" id="UP000785200">
    <property type="component" value="Unassembled WGS sequence"/>
</dbReference>
<dbReference type="AlphaFoldDB" id="A0A9P6VHM8"/>
<feature type="region of interest" description="Disordered" evidence="1">
    <location>
        <begin position="148"/>
        <end position="335"/>
    </location>
</feature>
<feature type="domain" description="CID" evidence="2">
    <location>
        <begin position="6"/>
        <end position="144"/>
    </location>
</feature>
<name>A0A9P6VHM8_9HELO</name>
<feature type="compositionally biased region" description="Pro residues" evidence="1">
    <location>
        <begin position="174"/>
        <end position="187"/>
    </location>
</feature>
<feature type="compositionally biased region" description="Low complexity" evidence="1">
    <location>
        <begin position="221"/>
        <end position="255"/>
    </location>
</feature>
<feature type="region of interest" description="Disordered" evidence="1">
    <location>
        <begin position="457"/>
        <end position="491"/>
    </location>
</feature>
<evidence type="ECO:0000313" key="3">
    <source>
        <dbReference type="EMBL" id="KAG0647902.1"/>
    </source>
</evidence>
<feature type="compositionally biased region" description="Polar residues" evidence="1">
    <location>
        <begin position="205"/>
        <end position="220"/>
    </location>
</feature>
<dbReference type="GO" id="GO:0006369">
    <property type="term" value="P:termination of RNA polymerase II transcription"/>
    <property type="evidence" value="ECO:0007669"/>
    <property type="project" value="InterPro"/>
</dbReference>
<feature type="compositionally biased region" description="Low complexity" evidence="1">
    <location>
        <begin position="475"/>
        <end position="491"/>
    </location>
</feature>
<dbReference type="GO" id="GO:0005737">
    <property type="term" value="C:cytoplasm"/>
    <property type="evidence" value="ECO:0007669"/>
    <property type="project" value="TreeGrafter"/>
</dbReference>
<dbReference type="SMART" id="SM00582">
    <property type="entry name" value="RPR"/>
    <property type="match status" value="1"/>
</dbReference>
<dbReference type="Pfam" id="PF04818">
    <property type="entry name" value="CID"/>
    <property type="match status" value="1"/>
</dbReference>
<dbReference type="GO" id="GO:0005849">
    <property type="term" value="C:mRNA cleavage factor complex"/>
    <property type="evidence" value="ECO:0007669"/>
    <property type="project" value="InterPro"/>
</dbReference>
<dbReference type="OrthoDB" id="343582at2759"/>
<dbReference type="PROSITE" id="PS51391">
    <property type="entry name" value="CID"/>
    <property type="match status" value="1"/>
</dbReference>
<keyword evidence="4" id="KW-1185">Reference proteome</keyword>
<dbReference type="InterPro" id="IPR054127">
    <property type="entry name" value="Pcf11_C"/>
</dbReference>
<evidence type="ECO:0000313" key="4">
    <source>
        <dbReference type="Proteomes" id="UP000785200"/>
    </source>
</evidence>
<reference evidence="3" key="1">
    <citation type="submission" date="2019-07" db="EMBL/GenBank/DDBJ databases">
        <title>Hyphodiscus hymeniophilus genome sequencing and assembly.</title>
        <authorList>
            <person name="Kramer G."/>
            <person name="Nodwell J."/>
        </authorList>
    </citation>
    <scope>NUCLEOTIDE SEQUENCE</scope>
    <source>
        <strain evidence="3">ATCC 34498</strain>
    </source>
</reference>
<dbReference type="FunFam" id="1.25.40.90:FF:000016">
    <property type="entry name" value="mRNA cleavage factor complex component Pcf11"/>
    <property type="match status" value="1"/>
</dbReference>
<dbReference type="SUPFAM" id="SSF48464">
    <property type="entry name" value="ENTH/VHS domain"/>
    <property type="match status" value="1"/>
</dbReference>
<dbReference type="Gene3D" id="1.25.40.90">
    <property type="match status" value="1"/>
</dbReference>
<protein>
    <submittedName>
        <fullName evidence="3">Pcf11</fullName>
    </submittedName>
</protein>
<evidence type="ECO:0000256" key="1">
    <source>
        <dbReference type="SAM" id="MobiDB-lite"/>
    </source>
</evidence>
<feature type="compositionally biased region" description="Low complexity" evidence="1">
    <location>
        <begin position="310"/>
        <end position="323"/>
    </location>
</feature>
<dbReference type="GO" id="GO:0000993">
    <property type="term" value="F:RNA polymerase II complex binding"/>
    <property type="evidence" value="ECO:0007669"/>
    <property type="project" value="InterPro"/>
</dbReference>
<gene>
    <name evidence="3" type="ORF">D0Z07_5899</name>
</gene>
<dbReference type="GO" id="GO:0003729">
    <property type="term" value="F:mRNA binding"/>
    <property type="evidence" value="ECO:0007669"/>
    <property type="project" value="InterPro"/>
</dbReference>
<dbReference type="GO" id="GO:0031124">
    <property type="term" value="P:mRNA 3'-end processing"/>
    <property type="evidence" value="ECO:0007669"/>
    <property type="project" value="InterPro"/>
</dbReference>
<dbReference type="Pfam" id="PF11526">
    <property type="entry name" value="Pfc11_Clp1_ID"/>
    <property type="match status" value="1"/>
</dbReference>
<dbReference type="InterPro" id="IPR045154">
    <property type="entry name" value="PCF11-like"/>
</dbReference>
<comment type="caution">
    <text evidence="3">The sequence shown here is derived from an EMBL/GenBank/DDBJ whole genome shotgun (WGS) entry which is preliminary data.</text>
</comment>
<dbReference type="CDD" id="cd16982">
    <property type="entry name" value="CID_Pcf11"/>
    <property type="match status" value="1"/>
</dbReference>
<dbReference type="InterPro" id="IPR006569">
    <property type="entry name" value="CID_dom"/>
</dbReference>
<dbReference type="InterPro" id="IPR047415">
    <property type="entry name" value="Pcf11_CID"/>
</dbReference>